<dbReference type="AlphaFoldDB" id="A0A4Z2ID60"/>
<gene>
    <name evidence="2" type="ORF">EYF80_014541</name>
</gene>
<dbReference type="EMBL" id="SRLO01000105">
    <property type="protein sequence ID" value="TNN75304.1"/>
    <property type="molecule type" value="Genomic_DNA"/>
</dbReference>
<reference evidence="2 3" key="1">
    <citation type="submission" date="2019-03" db="EMBL/GenBank/DDBJ databases">
        <title>First draft genome of Liparis tanakae, snailfish: a comprehensive survey of snailfish specific genes.</title>
        <authorList>
            <person name="Kim W."/>
            <person name="Song I."/>
            <person name="Jeong J.-H."/>
            <person name="Kim D."/>
            <person name="Kim S."/>
            <person name="Ryu S."/>
            <person name="Song J.Y."/>
            <person name="Lee S.K."/>
        </authorList>
    </citation>
    <scope>NUCLEOTIDE SEQUENCE [LARGE SCALE GENOMIC DNA]</scope>
    <source>
        <tissue evidence="2">Muscle</tissue>
    </source>
</reference>
<accession>A0A4Z2ID60</accession>
<proteinExistence type="predicted"/>
<organism evidence="2 3">
    <name type="scientific">Liparis tanakae</name>
    <name type="common">Tanaka's snailfish</name>
    <dbReference type="NCBI Taxonomy" id="230148"/>
    <lineage>
        <taxon>Eukaryota</taxon>
        <taxon>Metazoa</taxon>
        <taxon>Chordata</taxon>
        <taxon>Craniata</taxon>
        <taxon>Vertebrata</taxon>
        <taxon>Euteleostomi</taxon>
        <taxon>Actinopterygii</taxon>
        <taxon>Neopterygii</taxon>
        <taxon>Teleostei</taxon>
        <taxon>Neoteleostei</taxon>
        <taxon>Acanthomorphata</taxon>
        <taxon>Eupercaria</taxon>
        <taxon>Perciformes</taxon>
        <taxon>Cottioidei</taxon>
        <taxon>Cottales</taxon>
        <taxon>Liparidae</taxon>
        <taxon>Liparis</taxon>
    </lineage>
</organism>
<evidence type="ECO:0000256" key="1">
    <source>
        <dbReference type="SAM" id="MobiDB-lite"/>
    </source>
</evidence>
<sequence>MVFNIKHKIHRWRAEAKITAGLQSVEESRCCPDEPGSAMNENQEEERRGKRQSERLDAKRKQRGRERPLAPTRQGFRKKYRIDASSINKQIRGDVAPQALRLTHFVQLSSVPLWLQWVPHLSDELLLLGRLGQVVDLLVQLSEGRFSVILGGTGSGADLTTDCSHGGRRGGRCYGRYETLFSPRTEGRVILEKSDTK</sequence>
<evidence type="ECO:0000313" key="3">
    <source>
        <dbReference type="Proteomes" id="UP000314294"/>
    </source>
</evidence>
<keyword evidence="3" id="KW-1185">Reference proteome</keyword>
<feature type="region of interest" description="Disordered" evidence="1">
    <location>
        <begin position="25"/>
        <end position="75"/>
    </location>
</feature>
<evidence type="ECO:0000313" key="2">
    <source>
        <dbReference type="EMBL" id="TNN75304.1"/>
    </source>
</evidence>
<protein>
    <submittedName>
        <fullName evidence="2">Uncharacterized protein</fullName>
    </submittedName>
</protein>
<feature type="compositionally biased region" description="Basic and acidic residues" evidence="1">
    <location>
        <begin position="45"/>
        <end position="59"/>
    </location>
</feature>
<comment type="caution">
    <text evidence="2">The sequence shown here is derived from an EMBL/GenBank/DDBJ whole genome shotgun (WGS) entry which is preliminary data.</text>
</comment>
<name>A0A4Z2ID60_9TELE</name>
<dbReference type="Proteomes" id="UP000314294">
    <property type="component" value="Unassembled WGS sequence"/>
</dbReference>